<evidence type="ECO:0000313" key="4">
    <source>
        <dbReference type="Proteomes" id="UP000826725"/>
    </source>
</evidence>
<proteinExistence type="predicted"/>
<evidence type="ECO:0000313" key="3">
    <source>
        <dbReference type="EMBL" id="BCL62723.1"/>
    </source>
</evidence>
<dbReference type="RefSeq" id="WP_228855054.1">
    <property type="nucleotide sequence ID" value="NZ_AP024086.1"/>
</dbReference>
<dbReference type="KEGG" id="dbk:DGMP_34160"/>
<dbReference type="Proteomes" id="UP000826725">
    <property type="component" value="Chromosome"/>
</dbReference>
<dbReference type="AlphaFoldDB" id="A0A8D5FP66"/>
<dbReference type="GO" id="GO:0016787">
    <property type="term" value="F:hydrolase activity"/>
    <property type="evidence" value="ECO:0007669"/>
    <property type="project" value="UniProtKB-KW"/>
</dbReference>
<dbReference type="InterPro" id="IPR001466">
    <property type="entry name" value="Beta-lactam-related"/>
</dbReference>
<dbReference type="InterPro" id="IPR050789">
    <property type="entry name" value="Diverse_Enzym_Activities"/>
</dbReference>
<dbReference type="PANTHER" id="PTHR43283">
    <property type="entry name" value="BETA-LACTAMASE-RELATED"/>
    <property type="match status" value="1"/>
</dbReference>
<dbReference type="Pfam" id="PF00144">
    <property type="entry name" value="Beta-lactamase"/>
    <property type="match status" value="1"/>
</dbReference>
<name>A0A8D5FP66_9BACT</name>
<dbReference type="EMBL" id="AP024086">
    <property type="protein sequence ID" value="BCL62723.1"/>
    <property type="molecule type" value="Genomic_DNA"/>
</dbReference>
<keyword evidence="1" id="KW-0378">Hydrolase</keyword>
<gene>
    <name evidence="3" type="ORF">DGMP_34160</name>
</gene>
<feature type="domain" description="Beta-lactamase-related" evidence="2">
    <location>
        <begin position="51"/>
        <end position="347"/>
    </location>
</feature>
<organism evidence="3 4">
    <name type="scientific">Desulfomarina profundi</name>
    <dbReference type="NCBI Taxonomy" id="2772557"/>
    <lineage>
        <taxon>Bacteria</taxon>
        <taxon>Pseudomonadati</taxon>
        <taxon>Thermodesulfobacteriota</taxon>
        <taxon>Desulfobulbia</taxon>
        <taxon>Desulfobulbales</taxon>
        <taxon>Desulfobulbaceae</taxon>
        <taxon>Desulfomarina</taxon>
    </lineage>
</organism>
<sequence length="373" mass="42185">MMKKEKTDESRLRTVLDEIIKKAIKKSVFSGCSIAVSVRKSNGFSREELHYGYTELTRSYGRVNRYTYFDLASLTKPLVTALSIAALVDENVLCLNDSLASCSNWKNIPADKSSITIRDLLCHSSGLPPHREFFKKLVHITPEQRKETVKNWIINEKLQYLPGSRNEYSDLGYILLGILIEEKTAVSLDDFWRKNVIGRQKIKNRFLFSGDEHLSPFTCAFTHFSSDEAFKCGTVHDENCRALGGVCGHAGLFGTASSVLQLCETVMDQYKNRGKSSLPDAAVLKQFLKKEKNSSWSCGFDIPAESNSSCGKLFSRESRGHLGFTGTSFWMDLEREIIVVLLTNRVHCSNDNGEIKKYRPLVHDCIVQELNRK</sequence>
<accession>A0A8D5FP66</accession>
<keyword evidence="4" id="KW-1185">Reference proteome</keyword>
<dbReference type="PANTHER" id="PTHR43283:SF11">
    <property type="entry name" value="BETA-LACTAMASE-RELATED DOMAIN-CONTAINING PROTEIN"/>
    <property type="match status" value="1"/>
</dbReference>
<protein>
    <submittedName>
        <fullName evidence="3">Esterase</fullName>
    </submittedName>
</protein>
<reference evidence="3" key="1">
    <citation type="submission" date="2020-09" db="EMBL/GenBank/DDBJ databases">
        <title>Desulfogranum mesoprofundum gen. nov., sp. nov., a novel mesophilic, sulfate-reducing chemolithoautotroph isolated from a deep-sea hydrothermal vent chimney in the Suiyo Seamount.</title>
        <authorList>
            <person name="Hashimoto Y."/>
            <person name="Nakagawa S."/>
        </authorList>
    </citation>
    <scope>NUCLEOTIDE SEQUENCE</scope>
    <source>
        <strain evidence="3">KT2</strain>
    </source>
</reference>
<evidence type="ECO:0000256" key="1">
    <source>
        <dbReference type="ARBA" id="ARBA00022801"/>
    </source>
</evidence>
<evidence type="ECO:0000259" key="2">
    <source>
        <dbReference type="Pfam" id="PF00144"/>
    </source>
</evidence>